<keyword evidence="1" id="KW-1133">Transmembrane helix</keyword>
<organism evidence="2 3">
    <name type="scientific">Sclerotinia nivalis</name>
    <dbReference type="NCBI Taxonomy" id="352851"/>
    <lineage>
        <taxon>Eukaryota</taxon>
        <taxon>Fungi</taxon>
        <taxon>Dikarya</taxon>
        <taxon>Ascomycota</taxon>
        <taxon>Pezizomycotina</taxon>
        <taxon>Leotiomycetes</taxon>
        <taxon>Helotiales</taxon>
        <taxon>Sclerotiniaceae</taxon>
        <taxon>Sclerotinia</taxon>
    </lineage>
</organism>
<sequence length="191" mass="21583">MLLVGNTCAFGIAHVSFGGTIETRIWIYTLGIMEFFALSKSWIAIRRKKIEEHRVWAIRTWGWAGSILTMRLLMPLLAIIILSPYSRTFYSLTSCSALLKLYTAHSLPLTHISQTYPMCENTFSGVGENQDIHIPIQLGYFPEERLAATLNMVFGTAGWCSLVLHLVGVEGWLQWCEGRKMVVKGKGQKEK</sequence>
<evidence type="ECO:0000313" key="3">
    <source>
        <dbReference type="Proteomes" id="UP001152300"/>
    </source>
</evidence>
<evidence type="ECO:0000256" key="1">
    <source>
        <dbReference type="SAM" id="Phobius"/>
    </source>
</evidence>
<proteinExistence type="predicted"/>
<dbReference type="Proteomes" id="UP001152300">
    <property type="component" value="Unassembled WGS sequence"/>
</dbReference>
<dbReference type="EMBL" id="JAPEIS010000016">
    <property type="protein sequence ID" value="KAJ8058368.1"/>
    <property type="molecule type" value="Genomic_DNA"/>
</dbReference>
<protein>
    <submittedName>
        <fullName evidence="2">Uncharacterized protein</fullName>
    </submittedName>
</protein>
<dbReference type="OrthoDB" id="193478at2759"/>
<reference evidence="2" key="1">
    <citation type="submission" date="2022-11" db="EMBL/GenBank/DDBJ databases">
        <title>Genome Resource of Sclerotinia nivalis Strain SnTB1, a Plant Pathogen Isolated from American Ginseng.</title>
        <authorList>
            <person name="Fan S."/>
        </authorList>
    </citation>
    <scope>NUCLEOTIDE SEQUENCE</scope>
    <source>
        <strain evidence="2">SnTB1</strain>
    </source>
</reference>
<name>A0A9X0DF02_9HELO</name>
<evidence type="ECO:0000313" key="2">
    <source>
        <dbReference type="EMBL" id="KAJ8058368.1"/>
    </source>
</evidence>
<dbReference type="AlphaFoldDB" id="A0A9X0DF02"/>
<keyword evidence="3" id="KW-1185">Reference proteome</keyword>
<feature type="transmembrane region" description="Helical" evidence="1">
    <location>
        <begin position="25"/>
        <end position="43"/>
    </location>
</feature>
<feature type="transmembrane region" description="Helical" evidence="1">
    <location>
        <begin position="63"/>
        <end position="85"/>
    </location>
</feature>
<accession>A0A9X0DF02</accession>
<keyword evidence="1" id="KW-0472">Membrane</keyword>
<keyword evidence="1" id="KW-0812">Transmembrane</keyword>
<comment type="caution">
    <text evidence="2">The sequence shown here is derived from an EMBL/GenBank/DDBJ whole genome shotgun (WGS) entry which is preliminary data.</text>
</comment>
<gene>
    <name evidence="2" type="ORF">OCU04_012560</name>
</gene>